<dbReference type="PANTHER" id="PTHR35804">
    <property type="entry name" value="LYSINE EXPORTER LYSO"/>
    <property type="match status" value="1"/>
</dbReference>
<dbReference type="EMBL" id="FTNU01000014">
    <property type="protein sequence ID" value="SIS01372.1"/>
    <property type="molecule type" value="Genomic_DNA"/>
</dbReference>
<evidence type="ECO:0000313" key="3">
    <source>
        <dbReference type="Proteomes" id="UP000187495"/>
    </source>
</evidence>
<reference evidence="3" key="1">
    <citation type="submission" date="2017-01" db="EMBL/GenBank/DDBJ databases">
        <authorList>
            <person name="Varghese N."/>
            <person name="Submissions S."/>
        </authorList>
    </citation>
    <scope>NUCLEOTIDE SEQUENCE [LARGE SCALE GENOMIC DNA]</scope>
    <source>
        <strain evidence="3">DSM 21768</strain>
    </source>
</reference>
<dbReference type="InterPro" id="IPR005642">
    <property type="entry name" value="LysO"/>
</dbReference>
<dbReference type="GO" id="GO:0015661">
    <property type="term" value="F:L-lysine efflux transmembrane transporter activity"/>
    <property type="evidence" value="ECO:0007669"/>
    <property type="project" value="InterPro"/>
</dbReference>
<evidence type="ECO:0000256" key="1">
    <source>
        <dbReference type="SAM" id="Phobius"/>
    </source>
</evidence>
<feature type="transmembrane region" description="Helical" evidence="1">
    <location>
        <begin position="105"/>
        <end position="127"/>
    </location>
</feature>
<feature type="transmembrane region" description="Helical" evidence="1">
    <location>
        <begin position="139"/>
        <end position="156"/>
    </location>
</feature>
<proteinExistence type="predicted"/>
<keyword evidence="1" id="KW-1133">Transmembrane helix</keyword>
<feature type="transmembrane region" description="Helical" evidence="1">
    <location>
        <begin position="34"/>
        <end position="52"/>
    </location>
</feature>
<keyword evidence="1" id="KW-0472">Membrane</keyword>
<dbReference type="AlphaFoldDB" id="A0A1N7FLX1"/>
<dbReference type="Pfam" id="PF03956">
    <property type="entry name" value="Lys_export"/>
    <property type="match status" value="1"/>
</dbReference>
<sequence length="304" mass="32409">MQGIVTLLLILSPMFIGFMLPISKSWAKTSEQALNGLVYLILIVIGIELGLVDDLAKKVDDIAKYLFALIGLTISAGLISLVIFDKLHTHHNAQNPTNPTNKPKISLHGSLVQLVCLVLGFVMGRVLPANFLPPEKTTTVLLMLLLFLVGIGLKSSGISLRQALINKLGLQISAIFMIFTSISGVIFSLMFDEVGVMQGLAVASGYGWYSMSGTIITDAYGAIWGSVALLNDLAREIIALIFIPLVMRHSASAAIGLGGVTSLDFALPTILQAGGTRIMPTVISFGFITNVAAPVLMVFFSSFG</sequence>
<feature type="transmembrane region" description="Helical" evidence="1">
    <location>
        <begin position="6"/>
        <end position="22"/>
    </location>
</feature>
<evidence type="ECO:0000313" key="2">
    <source>
        <dbReference type="EMBL" id="SIS01372.1"/>
    </source>
</evidence>
<feature type="transmembrane region" description="Helical" evidence="1">
    <location>
        <begin position="278"/>
        <end position="300"/>
    </location>
</feature>
<keyword evidence="3" id="KW-1185">Reference proteome</keyword>
<feature type="transmembrane region" description="Helical" evidence="1">
    <location>
        <begin position="168"/>
        <end position="191"/>
    </location>
</feature>
<accession>A0A1N7FLX1</accession>
<feature type="transmembrane region" description="Helical" evidence="1">
    <location>
        <begin position="206"/>
        <end position="230"/>
    </location>
</feature>
<organism evidence="2 3">
    <name type="scientific">Moraxella cuniculi DSM 21768</name>
    <dbReference type="NCBI Taxonomy" id="1122245"/>
    <lineage>
        <taxon>Bacteria</taxon>
        <taxon>Pseudomonadati</taxon>
        <taxon>Pseudomonadota</taxon>
        <taxon>Gammaproteobacteria</taxon>
        <taxon>Moraxellales</taxon>
        <taxon>Moraxellaceae</taxon>
        <taxon>Moraxella</taxon>
    </lineage>
</organism>
<protein>
    <submittedName>
        <fullName evidence="2">Uncharacterized membrane protein YbjE, DUF340 family</fullName>
    </submittedName>
</protein>
<keyword evidence="1" id="KW-0812">Transmembrane</keyword>
<dbReference type="Proteomes" id="UP000187495">
    <property type="component" value="Unassembled WGS sequence"/>
</dbReference>
<dbReference type="GO" id="GO:0005886">
    <property type="term" value="C:plasma membrane"/>
    <property type="evidence" value="ECO:0007669"/>
    <property type="project" value="TreeGrafter"/>
</dbReference>
<name>A0A1N7FLX1_9GAMM</name>
<gene>
    <name evidence="2" type="ORF">SAMN02745664_11438</name>
</gene>
<dbReference type="RefSeq" id="WP_076555766.1">
    <property type="nucleotide sequence ID" value="NZ_FTNU01000014.1"/>
</dbReference>
<dbReference type="STRING" id="34061.B0189_06190"/>
<dbReference type="PANTHER" id="PTHR35804:SF1">
    <property type="entry name" value="LYSINE EXPORTER LYSO"/>
    <property type="match status" value="1"/>
</dbReference>
<feature type="transmembrane region" description="Helical" evidence="1">
    <location>
        <begin position="64"/>
        <end position="84"/>
    </location>
</feature>
<feature type="transmembrane region" description="Helical" evidence="1">
    <location>
        <begin position="237"/>
        <end position="258"/>
    </location>
</feature>